<accession>A0A934S7S4</accession>
<proteinExistence type="predicted"/>
<keyword evidence="2" id="KW-1185">Reference proteome</keyword>
<dbReference type="AlphaFoldDB" id="A0A934S7S4"/>
<evidence type="ECO:0000313" key="1">
    <source>
        <dbReference type="EMBL" id="MBK1884650.1"/>
    </source>
</evidence>
<protein>
    <submittedName>
        <fullName evidence="1">Uncharacterized protein</fullName>
    </submittedName>
</protein>
<organism evidence="1 2">
    <name type="scientific">Luteolibacter pohnpeiensis</name>
    <dbReference type="NCBI Taxonomy" id="454153"/>
    <lineage>
        <taxon>Bacteria</taxon>
        <taxon>Pseudomonadati</taxon>
        <taxon>Verrucomicrobiota</taxon>
        <taxon>Verrucomicrobiia</taxon>
        <taxon>Verrucomicrobiales</taxon>
        <taxon>Verrucomicrobiaceae</taxon>
        <taxon>Luteolibacter</taxon>
    </lineage>
</organism>
<gene>
    <name evidence="1" type="ORF">JIN85_19700</name>
</gene>
<reference evidence="1" key="1">
    <citation type="submission" date="2021-01" db="EMBL/GenBank/DDBJ databases">
        <title>Modified the classification status of verrucomicrobia.</title>
        <authorList>
            <person name="Feng X."/>
        </authorList>
    </citation>
    <scope>NUCLEOTIDE SEQUENCE</scope>
    <source>
        <strain evidence="1">KCTC 22041</strain>
    </source>
</reference>
<dbReference type="EMBL" id="JAENIJ010000069">
    <property type="protein sequence ID" value="MBK1884650.1"/>
    <property type="molecule type" value="Genomic_DNA"/>
</dbReference>
<evidence type="ECO:0000313" key="2">
    <source>
        <dbReference type="Proteomes" id="UP000603141"/>
    </source>
</evidence>
<comment type="caution">
    <text evidence="1">The sequence shown here is derived from an EMBL/GenBank/DDBJ whole genome shotgun (WGS) entry which is preliminary data.</text>
</comment>
<name>A0A934S7S4_9BACT</name>
<sequence length="146" mass="17079">MKKYVPPELSEHILPFNWDVRRVWEQASVITQRPIADFDYLLDLPLWSSLPKQGMLFDISPREVMAYPERAPHQTLRIQNACIDFPIDLLHYQGSEWVLDGVHRIAKLWMKHEDTLNVRVHGEEIIPRIRIEEAEQDVTGNGGQAR</sequence>
<dbReference type="RefSeq" id="WP_200274045.1">
    <property type="nucleotide sequence ID" value="NZ_JAENIJ010000069.1"/>
</dbReference>
<dbReference type="Proteomes" id="UP000603141">
    <property type="component" value="Unassembled WGS sequence"/>
</dbReference>